<dbReference type="Proteomes" id="UP000292583">
    <property type="component" value="Unassembled WGS sequence"/>
</dbReference>
<reference evidence="3 4" key="1">
    <citation type="submission" date="2018-07" db="EMBL/GenBank/DDBJ databases">
        <title>Campylobacter zealandensis sp. nov., isolated from birds and water in New Zealand.</title>
        <authorList>
            <person name="Wilkinson D.A."/>
            <person name="Biggs P.J."/>
            <person name="French N.P."/>
            <person name="Midwinter A.C."/>
        </authorList>
    </citation>
    <scope>NUCLEOTIDE SEQUENCE [LARGE SCALE GENOMIC DNA]</scope>
    <source>
        <strain evidence="3 4">B423b</strain>
    </source>
</reference>
<dbReference type="InterPro" id="IPR028098">
    <property type="entry name" value="Glyco_trans_4-like_N"/>
</dbReference>
<dbReference type="Pfam" id="PF00534">
    <property type="entry name" value="Glycos_transf_1"/>
    <property type="match status" value="1"/>
</dbReference>
<dbReference type="Pfam" id="PF13439">
    <property type="entry name" value="Glyco_transf_4"/>
    <property type="match status" value="1"/>
</dbReference>
<accession>A0A4Q9JU54</accession>
<proteinExistence type="predicted"/>
<dbReference type="GO" id="GO:0016757">
    <property type="term" value="F:glycosyltransferase activity"/>
    <property type="evidence" value="ECO:0007669"/>
    <property type="project" value="InterPro"/>
</dbReference>
<dbReference type="RefSeq" id="WP_131186675.1">
    <property type="nucleotide sequence ID" value="NZ_CP076657.1"/>
</dbReference>
<organism evidence="3 4">
    <name type="scientific">Campylobacter novaezeelandiae</name>
    <dbReference type="NCBI Taxonomy" id="2267891"/>
    <lineage>
        <taxon>Bacteria</taxon>
        <taxon>Pseudomonadati</taxon>
        <taxon>Campylobacterota</taxon>
        <taxon>Epsilonproteobacteria</taxon>
        <taxon>Campylobacterales</taxon>
        <taxon>Campylobacteraceae</taxon>
        <taxon>Campylobacter</taxon>
    </lineage>
</organism>
<gene>
    <name evidence="3" type="ORF">DU473_05525</name>
</gene>
<feature type="domain" description="Glycosyl transferase family 1" evidence="1">
    <location>
        <begin position="171"/>
        <end position="332"/>
    </location>
</feature>
<evidence type="ECO:0000313" key="3">
    <source>
        <dbReference type="EMBL" id="TBR80489.1"/>
    </source>
</evidence>
<name>A0A4Q9JU54_9BACT</name>
<feature type="domain" description="Glycosyltransferase subfamily 4-like N-terminal" evidence="2">
    <location>
        <begin position="13"/>
        <end position="162"/>
    </location>
</feature>
<comment type="caution">
    <text evidence="3">The sequence shown here is derived from an EMBL/GenBank/DDBJ whole genome shotgun (WGS) entry which is preliminary data.</text>
</comment>
<protein>
    <submittedName>
        <fullName evidence="3">Glycosyltransferase family 4 protein</fullName>
    </submittedName>
</protein>
<evidence type="ECO:0000313" key="4">
    <source>
        <dbReference type="Proteomes" id="UP000292583"/>
    </source>
</evidence>
<dbReference type="InterPro" id="IPR001296">
    <property type="entry name" value="Glyco_trans_1"/>
</dbReference>
<keyword evidence="4" id="KW-1185">Reference proteome</keyword>
<dbReference type="PANTHER" id="PTHR12526:SF630">
    <property type="entry name" value="GLYCOSYLTRANSFERASE"/>
    <property type="match status" value="1"/>
</dbReference>
<dbReference type="AlphaFoldDB" id="A0A4Q9JU54"/>
<dbReference type="Gene3D" id="3.40.50.2000">
    <property type="entry name" value="Glycogen Phosphorylase B"/>
    <property type="match status" value="2"/>
</dbReference>
<dbReference type="EMBL" id="QPGR01000009">
    <property type="protein sequence ID" value="TBR80489.1"/>
    <property type="molecule type" value="Genomic_DNA"/>
</dbReference>
<dbReference type="OrthoDB" id="9775208at2"/>
<dbReference type="PANTHER" id="PTHR12526">
    <property type="entry name" value="GLYCOSYLTRANSFERASE"/>
    <property type="match status" value="1"/>
</dbReference>
<evidence type="ECO:0000259" key="1">
    <source>
        <dbReference type="Pfam" id="PF00534"/>
    </source>
</evidence>
<evidence type="ECO:0000259" key="2">
    <source>
        <dbReference type="Pfam" id="PF13439"/>
    </source>
</evidence>
<keyword evidence="3" id="KW-0808">Transferase</keyword>
<sequence>MKITFIIATLNSGGAERVLVTLANEFCKEHEIKIIKFHSGDSFYPLDEKIKVKTLQQFRFDNIYHKIASRFKKYFALRKALKEEKSDIFISFLDTTNIACIVAKIGIKTPLIICEHSNEAYLKSKIWRFLRRITYPFCDALSVLGNKDKEFYEKFVKKVIVLANPTHFKLQNESFEKENFILFIGRLDHNKNALMYLKAIANLDENLRKNYNFLILGDGELKQELEYKAKSLNIKVEFLGRIKDVKTYYSKAKILCLCSFMEGLPTVLIEALYFDVARIATRYYNGASDLINDAKDGFLVNCDDELALAEKMTLLMQDESLRKKLVLDARKRCKDYDILQIKEKWMKIINELRIS</sequence>
<dbReference type="SUPFAM" id="SSF53756">
    <property type="entry name" value="UDP-Glycosyltransferase/glycogen phosphorylase"/>
    <property type="match status" value="1"/>
</dbReference>